<dbReference type="EMBL" id="QRGR01000018">
    <property type="protein sequence ID" value="RDV14127.1"/>
    <property type="molecule type" value="Genomic_DNA"/>
</dbReference>
<evidence type="ECO:0000313" key="4">
    <source>
        <dbReference type="EMBL" id="RDV14127.1"/>
    </source>
</evidence>
<evidence type="ECO:0000313" key="5">
    <source>
        <dbReference type="Proteomes" id="UP000256708"/>
    </source>
</evidence>
<dbReference type="CDD" id="cd17783">
    <property type="entry name" value="CBS_pair_bac"/>
    <property type="match status" value="1"/>
</dbReference>
<dbReference type="RefSeq" id="WP_115566638.1">
    <property type="nucleotide sequence ID" value="NZ_QRGR01000018.1"/>
</dbReference>
<dbReference type="Pfam" id="PF00571">
    <property type="entry name" value="CBS"/>
    <property type="match status" value="1"/>
</dbReference>
<reference evidence="5" key="1">
    <citation type="submission" date="2018-08" db="EMBL/GenBank/DDBJ databases">
        <authorList>
            <person name="Liu Z.-W."/>
            <person name="Du Z.-J."/>
        </authorList>
    </citation>
    <scope>NUCLEOTIDE SEQUENCE [LARGE SCALE GENOMIC DNA]</scope>
    <source>
        <strain evidence="5">H4X</strain>
    </source>
</reference>
<dbReference type="InterPro" id="IPR000644">
    <property type="entry name" value="CBS_dom"/>
</dbReference>
<organism evidence="4 5">
    <name type="scientific">Pontibacter diazotrophicus</name>
    <dbReference type="NCBI Taxonomy" id="1400979"/>
    <lineage>
        <taxon>Bacteria</taxon>
        <taxon>Pseudomonadati</taxon>
        <taxon>Bacteroidota</taxon>
        <taxon>Cytophagia</taxon>
        <taxon>Cytophagales</taxon>
        <taxon>Hymenobacteraceae</taxon>
        <taxon>Pontibacter</taxon>
    </lineage>
</organism>
<keyword evidence="5" id="KW-1185">Reference proteome</keyword>
<evidence type="ECO:0000256" key="2">
    <source>
        <dbReference type="PROSITE-ProRule" id="PRU00703"/>
    </source>
</evidence>
<accession>A0A3D8L9S6</accession>
<dbReference type="InterPro" id="IPR046342">
    <property type="entry name" value="CBS_dom_sf"/>
</dbReference>
<proteinExistence type="predicted"/>
<dbReference type="OrthoDB" id="1523762at2"/>
<dbReference type="PANTHER" id="PTHR48108:SF26">
    <property type="entry name" value="CBS DOMAIN-CONTAINING PROTEIN DDB_G0289609"/>
    <property type="match status" value="1"/>
</dbReference>
<dbReference type="SUPFAM" id="SSF54631">
    <property type="entry name" value="CBS-domain pair"/>
    <property type="match status" value="1"/>
</dbReference>
<keyword evidence="1" id="KW-0677">Repeat</keyword>
<protein>
    <submittedName>
        <fullName evidence="4">CBS domain-containing protein</fullName>
    </submittedName>
</protein>
<dbReference type="AlphaFoldDB" id="A0A3D8L9S6"/>
<dbReference type="Proteomes" id="UP000256708">
    <property type="component" value="Unassembled WGS sequence"/>
</dbReference>
<gene>
    <name evidence="4" type="ORF">DXT99_16300</name>
</gene>
<dbReference type="Gene3D" id="3.10.580.10">
    <property type="entry name" value="CBS-domain"/>
    <property type="match status" value="1"/>
</dbReference>
<dbReference type="InterPro" id="IPR051462">
    <property type="entry name" value="CBS_domain-containing"/>
</dbReference>
<feature type="domain" description="CBS" evidence="3">
    <location>
        <begin position="67"/>
        <end position="123"/>
    </location>
</feature>
<sequence>MIAEELINQMIPPLKLYDTVDKALRWMDEFRVNELPVVSNRKYVGLASELSLIELNNRSQALKELELEHQEVHVMQHQHFYDVMEAAIKNKIQVVPVLDDDQEYMGIITINDTLAAFGQMSALQGQGSILVLSMPERDYSLSQISRLIEEENTKILSAYVSPDEMDPYQIKLTLKLNATDLSRIIATLERFEYRITAQFNDTSTDNDVGRDRLDMLLKYLDI</sequence>
<dbReference type="PROSITE" id="PS51371">
    <property type="entry name" value="CBS"/>
    <property type="match status" value="1"/>
</dbReference>
<dbReference type="PANTHER" id="PTHR48108">
    <property type="entry name" value="CBS DOMAIN-CONTAINING PROTEIN CBSX2, CHLOROPLASTIC"/>
    <property type="match status" value="1"/>
</dbReference>
<evidence type="ECO:0000256" key="1">
    <source>
        <dbReference type="ARBA" id="ARBA00022737"/>
    </source>
</evidence>
<keyword evidence="2" id="KW-0129">CBS domain</keyword>
<comment type="caution">
    <text evidence="4">The sequence shown here is derived from an EMBL/GenBank/DDBJ whole genome shotgun (WGS) entry which is preliminary data.</text>
</comment>
<evidence type="ECO:0000259" key="3">
    <source>
        <dbReference type="PROSITE" id="PS51371"/>
    </source>
</evidence>
<name>A0A3D8L9S6_9BACT</name>